<evidence type="ECO:0000256" key="1">
    <source>
        <dbReference type="ARBA" id="ARBA00001933"/>
    </source>
</evidence>
<feature type="modified residue" description="N6-(pyridoxal phosphate)lysine" evidence="8">
    <location>
        <position position="1008"/>
    </location>
</feature>
<feature type="region of interest" description="Disordered" evidence="9">
    <location>
        <begin position="494"/>
        <end position="525"/>
    </location>
</feature>
<dbReference type="SUPFAM" id="SSF53383">
    <property type="entry name" value="PLP-dependent transferases"/>
    <property type="match status" value="1"/>
</dbReference>
<dbReference type="AlphaFoldDB" id="A0A3N4KXP5"/>
<keyword evidence="5 8" id="KW-0663">Pyridoxal phosphate</keyword>
<evidence type="ECO:0000256" key="7">
    <source>
        <dbReference type="ARBA" id="ARBA00024893"/>
    </source>
</evidence>
<evidence type="ECO:0000256" key="2">
    <source>
        <dbReference type="ARBA" id="ARBA00009533"/>
    </source>
</evidence>
<dbReference type="EMBL" id="ML119114">
    <property type="protein sequence ID" value="RPB15306.1"/>
    <property type="molecule type" value="Genomic_DNA"/>
</dbReference>
<dbReference type="GO" id="GO:0016740">
    <property type="term" value="F:transferase activity"/>
    <property type="evidence" value="ECO:0007669"/>
    <property type="project" value="UniProtKB-KW"/>
</dbReference>
<dbReference type="SUPFAM" id="SSF48371">
    <property type="entry name" value="ARM repeat"/>
    <property type="match status" value="2"/>
</dbReference>
<evidence type="ECO:0000256" key="6">
    <source>
        <dbReference type="ARBA" id="ARBA00023239"/>
    </source>
</evidence>
<gene>
    <name evidence="10" type="ORF">P167DRAFT_552191</name>
</gene>
<evidence type="ECO:0000256" key="9">
    <source>
        <dbReference type="SAM" id="MobiDB-lite"/>
    </source>
</evidence>
<dbReference type="STRING" id="1392247.A0A3N4KXP5"/>
<feature type="compositionally biased region" description="Acidic residues" evidence="9">
    <location>
        <begin position="353"/>
        <end position="362"/>
    </location>
</feature>
<dbReference type="GO" id="GO:0005737">
    <property type="term" value="C:cytoplasm"/>
    <property type="evidence" value="ECO:0007669"/>
    <property type="project" value="TreeGrafter"/>
</dbReference>
<dbReference type="InParanoid" id="A0A3N4KXP5"/>
<accession>A0A3N4KXP5</accession>
<dbReference type="Gene3D" id="3.90.1150.170">
    <property type="match status" value="1"/>
</dbReference>
<dbReference type="InterPro" id="IPR001313">
    <property type="entry name" value="Pumilio_RNA-bd_rpt"/>
</dbReference>
<dbReference type="FunCoup" id="A0A3N4KXP5">
    <property type="interactions" value="911"/>
</dbReference>
<sequence>MPKEIKKRGRRAEKKRKEERGAADELEQNANYVPITGQTAAAEEEEAEAAYYGDGAQHPNDDSQFYGLLTDEEAEYFRGADEVLESNSFADAAERGLFIANVYREADGKELKIASSQGCSRLLEKLVLLSTPAQLKKLWRVFTGHFLNLVQHRFASHCCEVLFERSVVVASREMDPAYVPDGGLTEKEAETAGDEVFASMESLFLYMLNELEPSIIPLLSHTFASHPLRALLLILSGQPVSSSTSQSLVQSRKKKNISITTDFAPPEAREAGAAIAVPDSFTEAVERIVAAVGAGLDVEEIRAMAVHPIGSPTLQVLLQLEMRKSRNERKRSGGGEEVTLLGKLAGISAGGDGGEEGEEEGEEGKRPSSFFSNLLYDPVGSHLAEKIMSYAPKREFKKLYKAHFRTRMGSLARNETAGFVVVRVLEKLGKDVMKEAIGEILKEVGGMIERGQVAVIKTLIDVCGKQEVDTTEIAKAISDAYNCTPEQLIPKMLSLTPTDLTPPPPPNPDDTKEPPKPKRDPKQRHGSLLAQSMLQHPGPLHTLITTSLTSQSSSTLTALSQHPQASHIIQAFLLSPHSSAPDRRRLLNQLRGAWGSLATHPAGSHIVDAAWTATAPPLANYKQAVAEELVKAEREIRESFFGRNVWRNWALDRYKTRRSEWFGLAREAAAAAAAPSSSSLASGVGAMRIGGGGGPGAATAQGGGQKQQQGERKKTAIELLALIQPYLYGFISTGDSGAGPGKLITEPLPPHELTAVFDLDLPAAEGRGEEGLLAVVKKVLRYSVNTWSPGFMDKLYASTDPVGVVSELVLAVLNTNVHVYQVSPALTIIEKATTVRLANLMGFNSPNAGGMTLPGGSASNSTSMVVARNSLFPDTQTKGNGAYRFVVFTSAHGHYSVEKAAILCGFGSEAVWTVPVDKQGRMIVSDLEALVIKAKEEGFTPFYVNAGAGTTVLGSFDPFEEIGDVCRRHGLWFHVDGSWGGSVAFSENQKWRLKGVERADSMTMNPHKMLGVPMTCSFLLTNDRRKFWGATMARAGYLFHETEEDGEDEIYDLAQMTMGCGRRGDSLKMAFGWIYYGKDGYQERIDHAFEMAAYFANVLKRKTYFHLVSENPPPCLQVCFYYTPEGVLFDNAKKNTTTTRAIAAKLVAKGFMIDYSPDPTYGEFFRAVVNSRTTKETIDALEEEAPWTNEANQMRRLW</sequence>
<dbReference type="Pfam" id="PF00282">
    <property type="entry name" value="Pyridoxal_deC"/>
    <property type="match status" value="1"/>
</dbReference>
<comment type="function">
    <text evidence="7">RNA-binding nucleolar protein required for pre-rRNA processing. Involved in production of 18S rRNA and assembly of small ribosomal subunit.</text>
</comment>
<dbReference type="GO" id="GO:0019752">
    <property type="term" value="P:carboxylic acid metabolic process"/>
    <property type="evidence" value="ECO:0007669"/>
    <property type="project" value="InterPro"/>
</dbReference>
<feature type="compositionally biased region" description="Basic and acidic residues" evidence="9">
    <location>
        <begin position="509"/>
        <end position="520"/>
    </location>
</feature>
<keyword evidence="4" id="KW-0210">Decarboxylase</keyword>
<dbReference type="Pfam" id="PF22493">
    <property type="entry name" value="PUF_NOP9"/>
    <property type="match status" value="1"/>
</dbReference>
<evidence type="ECO:0000313" key="11">
    <source>
        <dbReference type="Proteomes" id="UP000277580"/>
    </source>
</evidence>
<keyword evidence="11" id="KW-1185">Reference proteome</keyword>
<feature type="region of interest" description="Disordered" evidence="9">
    <location>
        <begin position="1"/>
        <end position="47"/>
    </location>
</feature>
<evidence type="ECO:0000256" key="3">
    <source>
        <dbReference type="ARBA" id="ARBA00022737"/>
    </source>
</evidence>
<evidence type="ECO:0000256" key="8">
    <source>
        <dbReference type="PIRSR" id="PIRSR602129-50"/>
    </source>
</evidence>
<organism evidence="10 11">
    <name type="scientific">Morchella conica CCBAS932</name>
    <dbReference type="NCBI Taxonomy" id="1392247"/>
    <lineage>
        <taxon>Eukaryota</taxon>
        <taxon>Fungi</taxon>
        <taxon>Dikarya</taxon>
        <taxon>Ascomycota</taxon>
        <taxon>Pezizomycotina</taxon>
        <taxon>Pezizomycetes</taxon>
        <taxon>Pezizales</taxon>
        <taxon>Morchellaceae</taxon>
        <taxon>Morchella</taxon>
    </lineage>
</organism>
<keyword evidence="3" id="KW-0677">Repeat</keyword>
<evidence type="ECO:0000256" key="5">
    <source>
        <dbReference type="ARBA" id="ARBA00022898"/>
    </source>
</evidence>
<keyword evidence="10" id="KW-0808">Transferase</keyword>
<feature type="region of interest" description="Disordered" evidence="9">
    <location>
        <begin position="347"/>
        <end position="369"/>
    </location>
</feature>
<comment type="similarity">
    <text evidence="2">Belongs to the group II decarboxylase family.</text>
</comment>
<dbReference type="InterPro" id="IPR016024">
    <property type="entry name" value="ARM-type_fold"/>
</dbReference>
<feature type="compositionally biased region" description="Basic residues" evidence="9">
    <location>
        <begin position="1"/>
        <end position="14"/>
    </location>
</feature>
<dbReference type="OrthoDB" id="392571at2759"/>
<keyword evidence="6" id="KW-0456">Lyase</keyword>
<dbReference type="GO" id="GO:0003723">
    <property type="term" value="F:RNA binding"/>
    <property type="evidence" value="ECO:0007669"/>
    <property type="project" value="InterPro"/>
</dbReference>
<dbReference type="PANTHER" id="PTHR45677:SF8">
    <property type="entry name" value="CYSTEINE SULFINIC ACID DECARBOXYLASE"/>
    <property type="match status" value="1"/>
</dbReference>
<name>A0A3N4KXP5_9PEZI</name>
<dbReference type="InterPro" id="IPR002129">
    <property type="entry name" value="PyrdxlP-dep_de-COase"/>
</dbReference>
<feature type="compositionally biased region" description="Polar residues" evidence="9">
    <location>
        <begin position="28"/>
        <end position="39"/>
    </location>
</feature>
<evidence type="ECO:0000313" key="10">
    <source>
        <dbReference type="EMBL" id="RPB15306.1"/>
    </source>
</evidence>
<dbReference type="InterPro" id="IPR015421">
    <property type="entry name" value="PyrdxlP-dep_Trfase_major"/>
</dbReference>
<proteinExistence type="inferred from homology"/>
<reference evidence="10 11" key="1">
    <citation type="journal article" date="2018" name="Nat. Ecol. Evol.">
        <title>Pezizomycetes genomes reveal the molecular basis of ectomycorrhizal truffle lifestyle.</title>
        <authorList>
            <person name="Murat C."/>
            <person name="Payen T."/>
            <person name="Noel B."/>
            <person name="Kuo A."/>
            <person name="Morin E."/>
            <person name="Chen J."/>
            <person name="Kohler A."/>
            <person name="Krizsan K."/>
            <person name="Balestrini R."/>
            <person name="Da Silva C."/>
            <person name="Montanini B."/>
            <person name="Hainaut M."/>
            <person name="Levati E."/>
            <person name="Barry K.W."/>
            <person name="Belfiori B."/>
            <person name="Cichocki N."/>
            <person name="Clum A."/>
            <person name="Dockter R.B."/>
            <person name="Fauchery L."/>
            <person name="Guy J."/>
            <person name="Iotti M."/>
            <person name="Le Tacon F."/>
            <person name="Lindquist E.A."/>
            <person name="Lipzen A."/>
            <person name="Malagnac F."/>
            <person name="Mello A."/>
            <person name="Molinier V."/>
            <person name="Miyauchi S."/>
            <person name="Poulain J."/>
            <person name="Riccioni C."/>
            <person name="Rubini A."/>
            <person name="Sitrit Y."/>
            <person name="Splivallo R."/>
            <person name="Traeger S."/>
            <person name="Wang M."/>
            <person name="Zifcakova L."/>
            <person name="Wipf D."/>
            <person name="Zambonelli A."/>
            <person name="Paolocci F."/>
            <person name="Nowrousian M."/>
            <person name="Ottonello S."/>
            <person name="Baldrian P."/>
            <person name="Spatafora J.W."/>
            <person name="Henrissat B."/>
            <person name="Nagy L.G."/>
            <person name="Aury J.M."/>
            <person name="Wincker P."/>
            <person name="Grigoriev I.V."/>
            <person name="Bonfante P."/>
            <person name="Martin F.M."/>
        </authorList>
    </citation>
    <scope>NUCLEOTIDE SEQUENCE [LARGE SCALE GENOMIC DNA]</scope>
    <source>
        <strain evidence="10 11">CCBAS932</strain>
    </source>
</reference>
<dbReference type="Gene3D" id="3.40.640.10">
    <property type="entry name" value="Type I PLP-dependent aspartate aminotransferase-like (Major domain)"/>
    <property type="match status" value="1"/>
</dbReference>
<dbReference type="GO" id="GO:0016831">
    <property type="term" value="F:carboxy-lyase activity"/>
    <property type="evidence" value="ECO:0007669"/>
    <property type="project" value="UniProtKB-KW"/>
</dbReference>
<dbReference type="Gene3D" id="1.25.10.10">
    <property type="entry name" value="Leucine-rich Repeat Variant"/>
    <property type="match status" value="2"/>
</dbReference>
<dbReference type="InterPro" id="IPR015424">
    <property type="entry name" value="PyrdxlP-dep_Trfase"/>
</dbReference>
<dbReference type="PANTHER" id="PTHR45677">
    <property type="entry name" value="GLUTAMATE DECARBOXYLASE-RELATED"/>
    <property type="match status" value="1"/>
</dbReference>
<evidence type="ECO:0000256" key="4">
    <source>
        <dbReference type="ARBA" id="ARBA00022793"/>
    </source>
</evidence>
<dbReference type="InterPro" id="IPR011989">
    <property type="entry name" value="ARM-like"/>
</dbReference>
<comment type="cofactor">
    <cofactor evidence="1 8">
        <name>pyridoxal 5'-phosphate</name>
        <dbReference type="ChEBI" id="CHEBI:597326"/>
    </cofactor>
</comment>
<protein>
    <submittedName>
        <fullName evidence="10">PLP-dependent transferase</fullName>
    </submittedName>
</protein>
<dbReference type="GO" id="GO:0030170">
    <property type="term" value="F:pyridoxal phosphate binding"/>
    <property type="evidence" value="ECO:0007669"/>
    <property type="project" value="InterPro"/>
</dbReference>
<dbReference type="Proteomes" id="UP000277580">
    <property type="component" value="Unassembled WGS sequence"/>
</dbReference>